<dbReference type="GO" id="GO:0071973">
    <property type="term" value="P:bacterial-type flagellum-dependent cell motility"/>
    <property type="evidence" value="ECO:0007669"/>
    <property type="project" value="InterPro"/>
</dbReference>
<comment type="similarity">
    <text evidence="5">Belongs to the FlgI family.</text>
</comment>
<keyword evidence="4 5" id="KW-0975">Bacterial flagellum</keyword>
<dbReference type="Pfam" id="PF02119">
    <property type="entry name" value="FlgI"/>
    <property type="match status" value="1"/>
</dbReference>
<protein>
    <recommendedName>
        <fullName evidence="5">Flagellar P-ring protein</fullName>
    </recommendedName>
    <alternativeName>
        <fullName evidence="5">Basal body P-ring protein</fullName>
    </alternativeName>
</protein>
<proteinExistence type="inferred from homology"/>
<reference evidence="8" key="1">
    <citation type="submission" date="2015-09" db="EMBL/GenBank/DDBJ databases">
        <authorList>
            <person name="Daims H."/>
        </authorList>
    </citation>
    <scope>NUCLEOTIDE SEQUENCE [LARGE SCALE GENOMIC DNA]</scope>
</reference>
<comment type="subunit">
    <text evidence="5">The basal body constitutes a major portion of the flagellar organelle and consists of four rings (L,P,S, and M) mounted on a central rod.</text>
</comment>
<feature type="region of interest" description="Disordered" evidence="6">
    <location>
        <begin position="40"/>
        <end position="62"/>
    </location>
</feature>
<keyword evidence="7" id="KW-0966">Cell projection</keyword>
<dbReference type="HAMAP" id="MF_00416">
    <property type="entry name" value="FlgI"/>
    <property type="match status" value="1"/>
</dbReference>
<evidence type="ECO:0000256" key="3">
    <source>
        <dbReference type="ARBA" id="ARBA00022729"/>
    </source>
</evidence>
<dbReference type="PANTHER" id="PTHR30381:SF0">
    <property type="entry name" value="FLAGELLAR P-RING PROTEIN"/>
    <property type="match status" value="1"/>
</dbReference>
<keyword evidence="7" id="KW-0969">Cilium</keyword>
<dbReference type="AlphaFoldDB" id="A0A0S4KSW4"/>
<evidence type="ECO:0000313" key="7">
    <source>
        <dbReference type="EMBL" id="CUQ67125.1"/>
    </source>
</evidence>
<comment type="function">
    <text evidence="1 5">Assembles around the rod to form the L-ring and probably protects the motor/basal body from shearing forces during rotation.</text>
</comment>
<dbReference type="EMBL" id="LN885086">
    <property type="protein sequence ID" value="CUQ67125.1"/>
    <property type="molecule type" value="Genomic_DNA"/>
</dbReference>
<evidence type="ECO:0000313" key="8">
    <source>
        <dbReference type="Proteomes" id="UP000066284"/>
    </source>
</evidence>
<evidence type="ECO:0000256" key="6">
    <source>
        <dbReference type="SAM" id="MobiDB-lite"/>
    </source>
</evidence>
<evidence type="ECO:0000256" key="1">
    <source>
        <dbReference type="ARBA" id="ARBA00002591"/>
    </source>
</evidence>
<dbReference type="KEGG" id="nio:NITINOP_2153"/>
<sequence length="473" mass="49842">MHRSRYAASPFRWLRPKPLNVASLRMMVLSGVVRRADRNPPLLPRRGIEAPTDRAPVPLAPEPVGEKGWLSRIWIRRKQTQPAARPRTREGHGGTAAARLRTVLWLALIGSLTWPVSAHAVRIKDIGAIEGVRDNQLIGYGLVVGLDRTGDQVIGGQFTIQAMMSMLNKMGVNLVIDPIQLLTRNIASVMVTAKLPPFSKPGMTLDAVVSSMANAKSLQGGTLLLTPLKAANQQVYAVAQGPVSIGGFLGGTGGAGGATVAKNHQVAGIVPGGAIIEKEVLVDIDSWETVSVLLRQPDFTTATRVADAIGGAFGKGSAVAVNAGQVKAAIPPEFHGRVVEYIASIEGLDVSVDAVAKVVVNERTGTVVLGEHVRISTCAISHGNLTISVKNTLNVSQPPAPMIGSTGGQTVVTPDVQTEVKEQESRLMVVDETVTLGDVVRALNAVGVTPRDLVAILSALQSAGSLQARLEIM</sequence>
<dbReference type="GO" id="GO:0005198">
    <property type="term" value="F:structural molecule activity"/>
    <property type="evidence" value="ECO:0007669"/>
    <property type="project" value="InterPro"/>
</dbReference>
<dbReference type="PRINTS" id="PR01010">
    <property type="entry name" value="FLGPRINGFLGI"/>
</dbReference>
<dbReference type="NCBIfam" id="NF003676">
    <property type="entry name" value="PRK05303.1"/>
    <property type="match status" value="1"/>
</dbReference>
<dbReference type="STRING" id="1715989.NITINOP_2153"/>
<evidence type="ECO:0000256" key="2">
    <source>
        <dbReference type="ARBA" id="ARBA00004117"/>
    </source>
</evidence>
<keyword evidence="3" id="KW-0732">Signal</keyword>
<dbReference type="PANTHER" id="PTHR30381">
    <property type="entry name" value="FLAGELLAR P-RING PERIPLASMIC PROTEIN FLGI"/>
    <property type="match status" value="1"/>
</dbReference>
<keyword evidence="8" id="KW-1185">Reference proteome</keyword>
<dbReference type="GO" id="GO:0030288">
    <property type="term" value="C:outer membrane-bounded periplasmic space"/>
    <property type="evidence" value="ECO:0007669"/>
    <property type="project" value="InterPro"/>
</dbReference>
<dbReference type="GO" id="GO:0009428">
    <property type="term" value="C:bacterial-type flagellum basal body, distal rod, P ring"/>
    <property type="evidence" value="ECO:0007669"/>
    <property type="project" value="InterPro"/>
</dbReference>
<organism evidence="7 8">
    <name type="scientific">Candidatus Nitrospira inopinata</name>
    <dbReference type="NCBI Taxonomy" id="1715989"/>
    <lineage>
        <taxon>Bacteria</taxon>
        <taxon>Pseudomonadati</taxon>
        <taxon>Nitrospirota</taxon>
        <taxon>Nitrospiria</taxon>
        <taxon>Nitrospirales</taxon>
        <taxon>Nitrospiraceae</taxon>
        <taxon>Nitrospira</taxon>
    </lineage>
</organism>
<comment type="subcellular location">
    <subcellularLocation>
        <location evidence="2 5">Bacterial flagellum basal body</location>
    </subcellularLocation>
</comment>
<dbReference type="Proteomes" id="UP000066284">
    <property type="component" value="Chromosome 1"/>
</dbReference>
<keyword evidence="7" id="KW-0282">Flagellum</keyword>
<dbReference type="InterPro" id="IPR001782">
    <property type="entry name" value="Flag_FlgI"/>
</dbReference>
<evidence type="ECO:0000256" key="5">
    <source>
        <dbReference type="HAMAP-Rule" id="MF_00416"/>
    </source>
</evidence>
<gene>
    <name evidence="5 7" type="primary">flgI</name>
    <name evidence="7" type="ORF">NITINOP_2153</name>
</gene>
<accession>A0A0S4KSW4</accession>
<name>A0A0S4KSW4_9BACT</name>
<evidence type="ECO:0000256" key="4">
    <source>
        <dbReference type="ARBA" id="ARBA00023143"/>
    </source>
</evidence>